<dbReference type="PRINTS" id="PR01036">
    <property type="entry name" value="TCRTETB"/>
</dbReference>
<evidence type="ECO:0000256" key="2">
    <source>
        <dbReference type="ARBA" id="ARBA00022448"/>
    </source>
</evidence>
<organism evidence="9 10">
    <name type="scientific">Lacticaseibacillus mingshuiensis</name>
    <dbReference type="NCBI Taxonomy" id="2799574"/>
    <lineage>
        <taxon>Bacteria</taxon>
        <taxon>Bacillati</taxon>
        <taxon>Bacillota</taxon>
        <taxon>Bacilli</taxon>
        <taxon>Lactobacillales</taxon>
        <taxon>Lactobacillaceae</taxon>
        <taxon>Lacticaseibacillus</taxon>
    </lineage>
</organism>
<feature type="transmembrane region" description="Helical" evidence="7">
    <location>
        <begin position="96"/>
        <end position="116"/>
    </location>
</feature>
<dbReference type="NCBIfam" id="TIGR00711">
    <property type="entry name" value="efflux_EmrB"/>
    <property type="match status" value="1"/>
</dbReference>
<proteinExistence type="predicted"/>
<dbReference type="RefSeq" id="WP_373300917.1">
    <property type="nucleotide sequence ID" value="NZ_BOLQ01000012.1"/>
</dbReference>
<feature type="transmembrane region" description="Helical" evidence="7">
    <location>
        <begin position="435"/>
        <end position="458"/>
    </location>
</feature>
<feature type="transmembrane region" description="Helical" evidence="7">
    <location>
        <begin position="155"/>
        <end position="174"/>
    </location>
</feature>
<comment type="caution">
    <text evidence="9">The sequence shown here is derived from an EMBL/GenBank/DDBJ whole genome shotgun (WGS) entry which is preliminary data.</text>
</comment>
<feature type="transmembrane region" description="Helical" evidence="7">
    <location>
        <begin position="186"/>
        <end position="205"/>
    </location>
</feature>
<feature type="domain" description="Major facilitator superfamily (MFS) profile" evidence="8">
    <location>
        <begin position="1"/>
        <end position="463"/>
    </location>
</feature>
<feature type="transmembrane region" description="Helical" evidence="7">
    <location>
        <begin position="254"/>
        <end position="279"/>
    </location>
</feature>
<comment type="subcellular location">
    <subcellularLocation>
        <location evidence="1">Cell membrane</location>
        <topology evidence="1">Multi-pass membrane protein</topology>
    </subcellularLocation>
</comment>
<evidence type="ECO:0000256" key="3">
    <source>
        <dbReference type="ARBA" id="ARBA00022475"/>
    </source>
</evidence>
<evidence type="ECO:0000256" key="5">
    <source>
        <dbReference type="ARBA" id="ARBA00022989"/>
    </source>
</evidence>
<evidence type="ECO:0000313" key="9">
    <source>
        <dbReference type="EMBL" id="MFD1429068.1"/>
    </source>
</evidence>
<dbReference type="CDD" id="cd17503">
    <property type="entry name" value="MFS_LmrB_MDR_like"/>
    <property type="match status" value="1"/>
</dbReference>
<dbReference type="InterPro" id="IPR004638">
    <property type="entry name" value="EmrB-like"/>
</dbReference>
<dbReference type="PROSITE" id="PS50850">
    <property type="entry name" value="MFS"/>
    <property type="match status" value="1"/>
</dbReference>
<dbReference type="Pfam" id="PF07690">
    <property type="entry name" value="MFS_1"/>
    <property type="match status" value="1"/>
</dbReference>
<keyword evidence="2" id="KW-0813">Transport</keyword>
<dbReference type="InterPro" id="IPR020846">
    <property type="entry name" value="MFS_dom"/>
</dbReference>
<evidence type="ECO:0000256" key="6">
    <source>
        <dbReference type="ARBA" id="ARBA00023136"/>
    </source>
</evidence>
<evidence type="ECO:0000313" key="10">
    <source>
        <dbReference type="Proteomes" id="UP001597196"/>
    </source>
</evidence>
<dbReference type="EMBL" id="JBHTOC010000002">
    <property type="protein sequence ID" value="MFD1429068.1"/>
    <property type="molecule type" value="Genomic_DNA"/>
</dbReference>
<feature type="transmembrane region" description="Helical" evidence="7">
    <location>
        <begin position="128"/>
        <end position="149"/>
    </location>
</feature>
<feature type="transmembrane region" description="Helical" evidence="7">
    <location>
        <begin position="66"/>
        <end position="84"/>
    </location>
</feature>
<accession>A0ABW4CGJ0</accession>
<dbReference type="Proteomes" id="UP001597196">
    <property type="component" value="Unassembled WGS sequence"/>
</dbReference>
<keyword evidence="6 7" id="KW-0472">Membrane</keyword>
<keyword evidence="10" id="KW-1185">Reference proteome</keyword>
<dbReference type="PANTHER" id="PTHR42718">
    <property type="entry name" value="MAJOR FACILITATOR SUPERFAMILY MULTIDRUG TRANSPORTER MFSC"/>
    <property type="match status" value="1"/>
</dbReference>
<dbReference type="InterPro" id="IPR036259">
    <property type="entry name" value="MFS_trans_sf"/>
</dbReference>
<feature type="transmembrane region" description="Helical" evidence="7">
    <location>
        <begin position="324"/>
        <end position="353"/>
    </location>
</feature>
<dbReference type="InterPro" id="IPR011701">
    <property type="entry name" value="MFS"/>
</dbReference>
<dbReference type="Gene3D" id="1.20.1720.10">
    <property type="entry name" value="Multidrug resistance protein D"/>
    <property type="match status" value="1"/>
</dbReference>
<evidence type="ECO:0000256" key="4">
    <source>
        <dbReference type="ARBA" id="ARBA00022692"/>
    </source>
</evidence>
<sequence length="470" mass="50252">MVATLLIGTFTTFLTQTILTTAFPTLMKDFHINASAVQWLTTGFMLVMGIMIPVSAWLLSKFNVKYLYMTAMSIFFLGTLLSRFAPSFQALLAGRLIQAMGVGMSAPTFQTVMYSIFPPNKRGSAMGLAGIVIGLAPAIGPTLSGWVLLNHSWRSLFSVILPIAALVLILASYSMRKVLPTTNPKIDVLSVIESTLGFGSLLYGFSTVGDEGWGSPIVIAALLIGVLFVGLFVWRQLHMETPLLELHVFKSPLFTLSVILTAVAFMSMVGVEMVLPMYIQTIRGQSAFNSGLILLPGAIMMGIMSPITGNIFDRIGARRLANTGLFLLLVGTVPLMTLTAETPIIFVTVLYTVRMFGITMVTMPVTTAGMNALPANLINHGTAVNNTVRQVAASIGTAILVSVLSTVTKGQMPTAALKLAEPMRYALGAQNATVAGYRAAFIVSVILATLGFALSFFLKKESADKGGAAR</sequence>
<feature type="transmembrane region" description="Helical" evidence="7">
    <location>
        <begin position="217"/>
        <end position="234"/>
    </location>
</feature>
<feature type="transmembrane region" description="Helical" evidence="7">
    <location>
        <begin position="291"/>
        <end position="312"/>
    </location>
</feature>
<evidence type="ECO:0000256" key="7">
    <source>
        <dbReference type="SAM" id="Phobius"/>
    </source>
</evidence>
<dbReference type="Gene3D" id="1.20.1250.20">
    <property type="entry name" value="MFS general substrate transporter like domains"/>
    <property type="match status" value="1"/>
</dbReference>
<dbReference type="PANTHER" id="PTHR42718:SF24">
    <property type="entry name" value="MAJOR FACILITATOR SUPERFAMILY (MFS) PROFILE DOMAIN-CONTAINING PROTEIN"/>
    <property type="match status" value="1"/>
</dbReference>
<keyword evidence="5 7" id="KW-1133">Transmembrane helix</keyword>
<keyword evidence="3" id="KW-1003">Cell membrane</keyword>
<evidence type="ECO:0000256" key="1">
    <source>
        <dbReference type="ARBA" id="ARBA00004651"/>
    </source>
</evidence>
<gene>
    <name evidence="9" type="ORF">ACFQ4P_02240</name>
</gene>
<feature type="transmembrane region" description="Helical" evidence="7">
    <location>
        <begin position="36"/>
        <end position="59"/>
    </location>
</feature>
<name>A0ABW4CGJ0_9LACO</name>
<dbReference type="SUPFAM" id="SSF103473">
    <property type="entry name" value="MFS general substrate transporter"/>
    <property type="match status" value="1"/>
</dbReference>
<reference evidence="10" key="1">
    <citation type="journal article" date="2019" name="Int. J. Syst. Evol. Microbiol.">
        <title>The Global Catalogue of Microorganisms (GCM) 10K type strain sequencing project: providing services to taxonomists for standard genome sequencing and annotation.</title>
        <authorList>
            <consortium name="The Broad Institute Genomics Platform"/>
            <consortium name="The Broad Institute Genome Sequencing Center for Infectious Disease"/>
            <person name="Wu L."/>
            <person name="Ma J."/>
        </authorList>
    </citation>
    <scope>NUCLEOTIDE SEQUENCE [LARGE SCALE GENOMIC DNA]</scope>
    <source>
        <strain evidence="10">CCM 8980</strain>
    </source>
</reference>
<keyword evidence="4 7" id="KW-0812">Transmembrane</keyword>
<protein>
    <submittedName>
        <fullName evidence="9">MDR family MFS transporter</fullName>
    </submittedName>
</protein>
<evidence type="ECO:0000259" key="8">
    <source>
        <dbReference type="PROSITE" id="PS50850"/>
    </source>
</evidence>